<proteinExistence type="predicted"/>
<evidence type="ECO:0000256" key="7">
    <source>
        <dbReference type="SAM" id="MobiDB-lite"/>
    </source>
</evidence>
<dbReference type="CDD" id="cd11651">
    <property type="entry name" value="YPK1_N_like"/>
    <property type="match status" value="1"/>
</dbReference>
<dbReference type="InterPro" id="IPR000961">
    <property type="entry name" value="AGC-kinase_C"/>
</dbReference>
<evidence type="ECO:0000256" key="5">
    <source>
        <dbReference type="ARBA" id="ARBA00022777"/>
    </source>
</evidence>
<dbReference type="Pfam" id="PF00069">
    <property type="entry name" value="Pkinase"/>
    <property type="match status" value="1"/>
</dbReference>
<dbReference type="SMART" id="SM00133">
    <property type="entry name" value="S_TK_X"/>
    <property type="match status" value="1"/>
</dbReference>
<comment type="caution">
    <text evidence="11">The sequence shown here is derived from an EMBL/GenBank/DDBJ whole genome shotgun (WGS) entry which is preliminary data.</text>
</comment>
<evidence type="ECO:0008006" key="13">
    <source>
        <dbReference type="Google" id="ProtNLM"/>
    </source>
</evidence>
<dbReference type="PROSITE" id="PS51285">
    <property type="entry name" value="AGC_KINASE_CTER"/>
    <property type="match status" value="1"/>
</dbReference>
<keyword evidence="6" id="KW-0067">ATP-binding</keyword>
<dbReference type="GO" id="GO:0005524">
    <property type="term" value="F:ATP binding"/>
    <property type="evidence" value="ECO:0007669"/>
    <property type="project" value="UniProtKB-KW"/>
</dbReference>
<gene>
    <name evidence="11" type="ORF">EUX98_g6902</name>
</gene>
<feature type="compositionally biased region" description="Polar residues" evidence="7">
    <location>
        <begin position="171"/>
        <end position="192"/>
    </location>
</feature>
<dbReference type="GO" id="GO:0004674">
    <property type="term" value="F:protein serine/threonine kinase activity"/>
    <property type="evidence" value="ECO:0007669"/>
    <property type="project" value="UniProtKB-KW"/>
</dbReference>
<keyword evidence="12" id="KW-1185">Reference proteome</keyword>
<feature type="compositionally biased region" description="Polar residues" evidence="7">
    <location>
        <begin position="286"/>
        <end position="311"/>
    </location>
</feature>
<feature type="domain" description="C2" evidence="8">
    <location>
        <begin position="201"/>
        <end position="387"/>
    </location>
</feature>
<protein>
    <recommendedName>
        <fullName evidence="13">Protein kinase domain-containing protein</fullName>
    </recommendedName>
</protein>
<dbReference type="AlphaFoldDB" id="A0A4S4MVB3"/>
<feature type="compositionally biased region" description="Polar residues" evidence="7">
    <location>
        <begin position="90"/>
        <end position="99"/>
    </location>
</feature>
<feature type="region of interest" description="Disordered" evidence="7">
    <location>
        <begin position="286"/>
        <end position="319"/>
    </location>
</feature>
<dbReference type="Gene3D" id="3.30.200.20">
    <property type="entry name" value="Phosphorylase Kinase, domain 1"/>
    <property type="match status" value="1"/>
</dbReference>
<dbReference type="InterPro" id="IPR008271">
    <property type="entry name" value="Ser/Thr_kinase_AS"/>
</dbReference>
<dbReference type="SMART" id="SM00220">
    <property type="entry name" value="S_TKc"/>
    <property type="match status" value="1"/>
</dbReference>
<keyword evidence="5" id="KW-0418">Kinase</keyword>
<evidence type="ECO:0000256" key="1">
    <source>
        <dbReference type="ARBA" id="ARBA00022527"/>
    </source>
</evidence>
<feature type="compositionally biased region" description="Pro residues" evidence="7">
    <location>
        <begin position="104"/>
        <end position="118"/>
    </location>
</feature>
<dbReference type="PROSITE" id="PS00108">
    <property type="entry name" value="PROTEIN_KINASE_ST"/>
    <property type="match status" value="1"/>
</dbReference>
<feature type="compositionally biased region" description="Low complexity" evidence="7">
    <location>
        <begin position="193"/>
        <end position="211"/>
    </location>
</feature>
<dbReference type="OrthoDB" id="63267at2759"/>
<feature type="compositionally biased region" description="Low complexity" evidence="7">
    <location>
        <begin position="37"/>
        <end position="53"/>
    </location>
</feature>
<dbReference type="InterPro" id="IPR011009">
    <property type="entry name" value="Kinase-like_dom_sf"/>
</dbReference>
<dbReference type="FunFam" id="1.10.510.10:FF:000008">
    <property type="entry name" value="Non-specific serine/threonine protein kinase"/>
    <property type="match status" value="1"/>
</dbReference>
<feature type="region of interest" description="Disordered" evidence="7">
    <location>
        <begin position="89"/>
        <end position="219"/>
    </location>
</feature>
<evidence type="ECO:0000313" key="12">
    <source>
        <dbReference type="Proteomes" id="UP000308730"/>
    </source>
</evidence>
<dbReference type="PROSITE" id="PS50011">
    <property type="entry name" value="PROTEIN_KINASE_DOM"/>
    <property type="match status" value="1"/>
</dbReference>
<dbReference type="Gene3D" id="1.10.510.10">
    <property type="entry name" value="Transferase(Phosphotransferase) domain 1"/>
    <property type="match status" value="1"/>
</dbReference>
<dbReference type="EMBL" id="SGPM01000264">
    <property type="protein sequence ID" value="THH27290.1"/>
    <property type="molecule type" value="Genomic_DNA"/>
</dbReference>
<dbReference type="InterPro" id="IPR000719">
    <property type="entry name" value="Prot_kinase_dom"/>
</dbReference>
<organism evidence="11 12">
    <name type="scientific">Antrodiella citrinella</name>
    <dbReference type="NCBI Taxonomy" id="2447956"/>
    <lineage>
        <taxon>Eukaryota</taxon>
        <taxon>Fungi</taxon>
        <taxon>Dikarya</taxon>
        <taxon>Basidiomycota</taxon>
        <taxon>Agaricomycotina</taxon>
        <taxon>Agaricomycetes</taxon>
        <taxon>Polyporales</taxon>
        <taxon>Steccherinaceae</taxon>
        <taxon>Antrodiella</taxon>
    </lineage>
</organism>
<dbReference type="SMART" id="SM00239">
    <property type="entry name" value="C2"/>
    <property type="match status" value="1"/>
</dbReference>
<dbReference type="PROSITE" id="PS50004">
    <property type="entry name" value="C2"/>
    <property type="match status" value="1"/>
</dbReference>
<dbReference type="Gene3D" id="2.60.40.150">
    <property type="entry name" value="C2 domain"/>
    <property type="match status" value="1"/>
</dbReference>
<name>A0A4S4MVB3_9APHY</name>
<evidence type="ECO:0000259" key="9">
    <source>
        <dbReference type="PROSITE" id="PS50011"/>
    </source>
</evidence>
<dbReference type="Pfam" id="PF00168">
    <property type="entry name" value="C2"/>
    <property type="match status" value="1"/>
</dbReference>
<feature type="domain" description="AGC-kinase C-terminal" evidence="10">
    <location>
        <begin position="635"/>
        <end position="786"/>
    </location>
</feature>
<keyword evidence="4" id="KW-0547">Nucleotide-binding</keyword>
<evidence type="ECO:0000256" key="3">
    <source>
        <dbReference type="ARBA" id="ARBA00022679"/>
    </source>
</evidence>
<evidence type="ECO:0000256" key="6">
    <source>
        <dbReference type="ARBA" id="ARBA00022840"/>
    </source>
</evidence>
<evidence type="ECO:0000256" key="2">
    <source>
        <dbReference type="ARBA" id="ARBA00022553"/>
    </source>
</evidence>
<keyword evidence="1" id="KW-0723">Serine/threonine-protein kinase</keyword>
<evidence type="ECO:0000313" key="11">
    <source>
        <dbReference type="EMBL" id="THH27290.1"/>
    </source>
</evidence>
<dbReference type="SUPFAM" id="SSF49562">
    <property type="entry name" value="C2 domain (Calcium/lipid-binding domain, CaLB)"/>
    <property type="match status" value="1"/>
</dbReference>
<feature type="domain" description="Protein kinase" evidence="9">
    <location>
        <begin position="362"/>
        <end position="634"/>
    </location>
</feature>
<dbReference type="SUPFAM" id="SSF56112">
    <property type="entry name" value="Protein kinase-like (PK-like)"/>
    <property type="match status" value="1"/>
</dbReference>
<dbReference type="PANTHER" id="PTHR24351">
    <property type="entry name" value="RIBOSOMAL PROTEIN S6 KINASE"/>
    <property type="match status" value="1"/>
</dbReference>
<sequence length="844" mass="91818">MLKFWPSTPVDLTPKAGPNGQERPNPFDIHISPALPPIDTLPSSTTTTAAPSAPRSPTPPHTGAAPLTPTAIAPSYHHQLLNTHHHLLSPSISATTPTGLANPPYAPPIIHQPPPGPLTPSASTATAQATTSLSIHAPVFNMQQPPPPKRLASSTTTTMTVTTTMEPHPPSSNITATRHLNTPNGSSSAHVPSTTHGSNTTSSTVASSTTNGTGGPSRGQVHVKLISARGLHVRSSRARPYVVVQFEQNEFVSRDPTDETDKEVKGVAISRNSSSTALSALNKIAPSTATNGHSTNGHATPTGNRSANHTPSSSAGSGKSGLSVIFGNGRISAHNPVWKHEVSFDVTSEESAITFNVYDRAVSDLGFLGTVQIKPVLVHDHTVDQWYKVFQVRKKDTKRIYAMKVLSKREIIAKKEVAHTIGERKILQRSLDSPFLVGLKFSFQTDADLYLVTDFKSGGELFWHLQKETRFSEDRARFYIAELVLALEHLHKYDIVYRDLKPENILLDATGHVALCDFGLSKPDLRSDELTNTFCGTTEYLAPEVLLDEHGYSKLVDFWSLGVLLFEMCCGWSPFYAEDTQQMYKNICFGKIRFPKGVINEDGKQFVKGLLNRNPKHRLGSHRDAAELKEHAFFKSIDWEALSRKQVTPPFKPVVESDESVANFDPEFTTTDVREQALSDWDDEDPSEDWVALSQSLSATVHTPNGPLGSDKPSNAAAAAATALALSSGRGAEVAASDDANGGVAIQMPRRKKKHREPVGTPLTNSVQENFRGFTYHGESIVPESAVGLLAEHARNEEIAIQDEEIAALRCADEELLDLESPVGRYAQQRKGISLDGFDDELNM</sequence>
<evidence type="ECO:0000259" key="8">
    <source>
        <dbReference type="PROSITE" id="PS50004"/>
    </source>
</evidence>
<dbReference type="InterPro" id="IPR017892">
    <property type="entry name" value="Pkinase_C"/>
</dbReference>
<accession>A0A4S4MVB3</accession>
<dbReference type="Pfam" id="PF00433">
    <property type="entry name" value="Pkinase_C"/>
    <property type="match status" value="2"/>
</dbReference>
<evidence type="ECO:0000259" key="10">
    <source>
        <dbReference type="PROSITE" id="PS51285"/>
    </source>
</evidence>
<feature type="region of interest" description="Disordered" evidence="7">
    <location>
        <begin position="1"/>
        <end position="69"/>
    </location>
</feature>
<dbReference type="Proteomes" id="UP000308730">
    <property type="component" value="Unassembled WGS sequence"/>
</dbReference>
<keyword evidence="3" id="KW-0808">Transferase</keyword>
<dbReference type="InterPro" id="IPR035892">
    <property type="entry name" value="C2_domain_sf"/>
</dbReference>
<evidence type="ECO:0000256" key="4">
    <source>
        <dbReference type="ARBA" id="ARBA00022741"/>
    </source>
</evidence>
<feature type="compositionally biased region" description="Low complexity" evidence="7">
    <location>
        <begin position="119"/>
        <end position="134"/>
    </location>
</feature>
<keyword evidence="2" id="KW-0597">Phosphoprotein</keyword>
<dbReference type="InterPro" id="IPR000008">
    <property type="entry name" value="C2_dom"/>
</dbReference>
<feature type="compositionally biased region" description="Low complexity" evidence="7">
    <location>
        <begin position="155"/>
        <end position="165"/>
    </location>
</feature>
<reference evidence="11 12" key="1">
    <citation type="submission" date="2019-02" db="EMBL/GenBank/DDBJ databases">
        <title>Genome sequencing of the rare red list fungi Antrodiella citrinella (Flaviporus citrinellus).</title>
        <authorList>
            <person name="Buettner E."/>
            <person name="Kellner H."/>
        </authorList>
    </citation>
    <scope>NUCLEOTIDE SEQUENCE [LARGE SCALE GENOMIC DNA]</scope>
    <source>
        <strain evidence="11 12">DSM 108506</strain>
    </source>
</reference>